<evidence type="ECO:0000313" key="2">
    <source>
        <dbReference type="EMBL" id="GAT92928.1"/>
    </source>
</evidence>
<evidence type="ECO:0000256" key="1">
    <source>
        <dbReference type="SAM" id="MobiDB-lite"/>
    </source>
</evidence>
<dbReference type="AlphaFoldDB" id="A0A175JHI4"/>
<protein>
    <submittedName>
        <fullName evidence="2">Uncharacterized protein</fullName>
    </submittedName>
</protein>
<proteinExistence type="predicted"/>
<dbReference type="VEuPathDB" id="AmoebaDB:EHI_142100"/>
<dbReference type="VEuPathDB" id="AmoebaDB:EHI5A_070530"/>
<dbReference type="VEuPathDB" id="AmoebaDB:EHI7A_077230"/>
<dbReference type="eggNOG" id="ENOG502RFWG">
    <property type="taxonomic scope" value="Eukaryota"/>
</dbReference>
<sequence length="205" mass="23086">MKPSIPAISTVLCNGIHTEILNNPKTMAFTFVVNQENQTAEIITTNKFTTLLNQELIKQLTQIATAAIDEPQTVKDAVDKFKVYKIPLPPTMEMPSQSTNKMEECVNRERAFTPLRRMTPITRTSPRMSPITRTSPRMSPATPGYAQLEPELSTKLPQQSTSPKRKRAITPHKLNFHQTIETTIDDSTKQKLISVLNKTGSEEQH</sequence>
<dbReference type="Proteomes" id="UP000078387">
    <property type="component" value="Unassembled WGS sequence"/>
</dbReference>
<organism evidence="2 3">
    <name type="scientific">Entamoeba histolytica</name>
    <dbReference type="NCBI Taxonomy" id="5759"/>
    <lineage>
        <taxon>Eukaryota</taxon>
        <taxon>Amoebozoa</taxon>
        <taxon>Evosea</taxon>
        <taxon>Archamoebae</taxon>
        <taxon>Mastigamoebida</taxon>
        <taxon>Entamoebidae</taxon>
        <taxon>Entamoeba</taxon>
    </lineage>
</organism>
<evidence type="ECO:0000313" key="3">
    <source>
        <dbReference type="Proteomes" id="UP000078387"/>
    </source>
</evidence>
<feature type="compositionally biased region" description="Polar residues" evidence="1">
    <location>
        <begin position="121"/>
        <end position="137"/>
    </location>
</feature>
<dbReference type="VEuPathDB" id="AmoebaDB:KM1_108220"/>
<feature type="region of interest" description="Disordered" evidence="1">
    <location>
        <begin position="121"/>
        <end position="174"/>
    </location>
</feature>
<gene>
    <name evidence="2" type="ORF">CL6EHI_142100</name>
</gene>
<reference evidence="2 3" key="1">
    <citation type="submission" date="2016-05" db="EMBL/GenBank/DDBJ databases">
        <title>First whole genome sequencing of Entamoeba histolytica HM1:IMSS-clone-6.</title>
        <authorList>
            <person name="Mukherjee Avik.K."/>
            <person name="Izumyama S."/>
            <person name="Nakada-Tsukui K."/>
            <person name="Nozaki T."/>
        </authorList>
    </citation>
    <scope>NUCLEOTIDE SEQUENCE [LARGE SCALE GENOMIC DNA]</scope>
    <source>
        <strain evidence="2 3">HM1:IMSS clone 6</strain>
    </source>
</reference>
<name>A0A175JHI4_ENTHI</name>
<accession>A0A175JHI4</accession>
<dbReference type="EMBL" id="BDEQ01000001">
    <property type="protein sequence ID" value="GAT92928.1"/>
    <property type="molecule type" value="Genomic_DNA"/>
</dbReference>
<comment type="caution">
    <text evidence="2">The sequence shown here is derived from an EMBL/GenBank/DDBJ whole genome shotgun (WGS) entry which is preliminary data.</text>
</comment>